<evidence type="ECO:0000256" key="1">
    <source>
        <dbReference type="SAM" id="MobiDB-lite"/>
    </source>
</evidence>
<dbReference type="InterPro" id="IPR024775">
    <property type="entry name" value="DinB-like"/>
</dbReference>
<dbReference type="STRING" id="882082.SaccyDRAFT_2542"/>
<feature type="compositionally biased region" description="Basic and acidic residues" evidence="1">
    <location>
        <begin position="217"/>
        <end position="228"/>
    </location>
</feature>
<name>H5XED6_9PSEU</name>
<feature type="compositionally biased region" description="Basic and acidic residues" evidence="1">
    <location>
        <begin position="180"/>
        <end position="191"/>
    </location>
</feature>
<feature type="domain" description="DinB-like" evidence="2">
    <location>
        <begin position="20"/>
        <end position="171"/>
    </location>
</feature>
<sequence>MTASSNEPAPRDTLDLLRWQFDLTWSLFEYHLERLEVDDFLWEPTANCWTVRLADDGTWVPDWAESEPDPVPVPTIGWLSWHIGWWWSVAIDHAHRRAPRQRSDIVWPGAGKPAVEWLRGLRADWLEALDRFTDAGLGSTAPFPWQNDPRHTVAHMIAWVNAELMKNAAEIGQLRLQRAADRASTRTETMKVRPGLPGDHSTAGQAGHLAASAGQRENSRLNSRLDQR</sequence>
<dbReference type="EMBL" id="CM001440">
    <property type="protein sequence ID" value="EHR61404.1"/>
    <property type="molecule type" value="Genomic_DNA"/>
</dbReference>
<dbReference type="Pfam" id="PF12867">
    <property type="entry name" value="DinB_2"/>
    <property type="match status" value="1"/>
</dbReference>
<reference evidence="3 4" key="1">
    <citation type="submission" date="2011-11" db="EMBL/GenBank/DDBJ databases">
        <title>The Noncontiguous Finished sequence of Saccharomonospora cyanea NA-134.</title>
        <authorList>
            <consortium name="US DOE Joint Genome Institute"/>
            <person name="Lucas S."/>
            <person name="Han J."/>
            <person name="Lapidus A."/>
            <person name="Cheng J.-F."/>
            <person name="Goodwin L."/>
            <person name="Pitluck S."/>
            <person name="Peters L."/>
            <person name="Ovchinnikova G."/>
            <person name="Lu M."/>
            <person name="Detter J.C."/>
            <person name="Han C."/>
            <person name="Tapia R."/>
            <person name="Land M."/>
            <person name="Hauser L."/>
            <person name="Kyrpides N."/>
            <person name="Ivanova N."/>
            <person name="Pagani I."/>
            <person name="Brambilla E.-M."/>
            <person name="Klenk H.-P."/>
            <person name="Woyke T."/>
        </authorList>
    </citation>
    <scope>NUCLEOTIDE SEQUENCE [LARGE SCALE GENOMIC DNA]</scope>
    <source>
        <strain evidence="3 4">NA-134</strain>
    </source>
</reference>
<evidence type="ECO:0000313" key="4">
    <source>
        <dbReference type="Proteomes" id="UP000002791"/>
    </source>
</evidence>
<dbReference type="Proteomes" id="UP000002791">
    <property type="component" value="Chromosome"/>
</dbReference>
<dbReference type="AlphaFoldDB" id="H5XED6"/>
<accession>H5XED6</accession>
<dbReference type="RefSeq" id="WP_005456553.1">
    <property type="nucleotide sequence ID" value="NZ_CM001440.1"/>
</dbReference>
<dbReference type="eggNOG" id="ENOG5030IMM">
    <property type="taxonomic scope" value="Bacteria"/>
</dbReference>
<dbReference type="InterPro" id="IPR034660">
    <property type="entry name" value="DinB/YfiT-like"/>
</dbReference>
<feature type="region of interest" description="Disordered" evidence="1">
    <location>
        <begin position="180"/>
        <end position="228"/>
    </location>
</feature>
<proteinExistence type="predicted"/>
<dbReference type="SUPFAM" id="SSF109854">
    <property type="entry name" value="DinB/YfiT-like putative metalloenzymes"/>
    <property type="match status" value="1"/>
</dbReference>
<keyword evidence="4" id="KW-1185">Reference proteome</keyword>
<gene>
    <name evidence="3" type="ORF">SaccyDRAFT_2542</name>
</gene>
<evidence type="ECO:0000259" key="2">
    <source>
        <dbReference type="Pfam" id="PF12867"/>
    </source>
</evidence>
<organism evidence="3 4">
    <name type="scientific">Saccharomonospora cyanea NA-134</name>
    <dbReference type="NCBI Taxonomy" id="882082"/>
    <lineage>
        <taxon>Bacteria</taxon>
        <taxon>Bacillati</taxon>
        <taxon>Actinomycetota</taxon>
        <taxon>Actinomycetes</taxon>
        <taxon>Pseudonocardiales</taxon>
        <taxon>Pseudonocardiaceae</taxon>
        <taxon>Saccharomonospora</taxon>
    </lineage>
</organism>
<dbReference type="HOGENOM" id="CLU_097136_0_0_11"/>
<evidence type="ECO:0000313" key="3">
    <source>
        <dbReference type="EMBL" id="EHR61404.1"/>
    </source>
</evidence>
<protein>
    <recommendedName>
        <fullName evidence="2">DinB-like domain-containing protein</fullName>
    </recommendedName>
</protein>